<evidence type="ECO:0000256" key="1">
    <source>
        <dbReference type="ARBA" id="ARBA00001946"/>
    </source>
</evidence>
<dbReference type="NCBIfam" id="NF045485">
    <property type="entry name" value="FPPsyn"/>
    <property type="match status" value="1"/>
</dbReference>
<evidence type="ECO:0000256" key="6">
    <source>
        <dbReference type="ARBA" id="ARBA00022723"/>
    </source>
</evidence>
<dbReference type="GO" id="GO:0005737">
    <property type="term" value="C:cytoplasm"/>
    <property type="evidence" value="ECO:0007669"/>
    <property type="project" value="UniProtKB-ARBA"/>
</dbReference>
<dbReference type="AlphaFoldDB" id="A0A1B7LIW6"/>
<evidence type="ECO:0000256" key="11">
    <source>
        <dbReference type="ARBA" id="ARBA00049399"/>
    </source>
</evidence>
<proteinExistence type="inferred from homology"/>
<evidence type="ECO:0000256" key="5">
    <source>
        <dbReference type="ARBA" id="ARBA00022679"/>
    </source>
</evidence>
<evidence type="ECO:0000313" key="14">
    <source>
        <dbReference type="Proteomes" id="UP000078532"/>
    </source>
</evidence>
<evidence type="ECO:0000256" key="12">
    <source>
        <dbReference type="RuleBase" id="RU004466"/>
    </source>
</evidence>
<dbReference type="CDD" id="cd00685">
    <property type="entry name" value="Trans_IPPS_HT"/>
    <property type="match status" value="1"/>
</dbReference>
<dbReference type="PROSITE" id="PS00723">
    <property type="entry name" value="POLYPRENYL_SYNTHASE_1"/>
    <property type="match status" value="1"/>
</dbReference>
<dbReference type="GO" id="GO:0004337">
    <property type="term" value="F:(2E,6E)-farnesyl diphosphate synthase activity"/>
    <property type="evidence" value="ECO:0007669"/>
    <property type="project" value="UniProtKB-EC"/>
</dbReference>
<dbReference type="InterPro" id="IPR053378">
    <property type="entry name" value="Prenyl_diphosphate_synthase"/>
</dbReference>
<dbReference type="InterPro" id="IPR000092">
    <property type="entry name" value="Polyprenyl_synt"/>
</dbReference>
<keyword evidence="5 12" id="KW-0808">Transferase</keyword>
<comment type="cofactor">
    <cofactor evidence="1">
        <name>Mg(2+)</name>
        <dbReference type="ChEBI" id="CHEBI:18420"/>
    </cofactor>
</comment>
<dbReference type="Pfam" id="PF00348">
    <property type="entry name" value="polyprenyl_synt"/>
    <property type="match status" value="1"/>
</dbReference>
<dbReference type="FunFam" id="1.10.600.10:FF:000001">
    <property type="entry name" value="Geranylgeranyl diphosphate synthase"/>
    <property type="match status" value="1"/>
</dbReference>
<dbReference type="SFLD" id="SFLDS00005">
    <property type="entry name" value="Isoprenoid_Synthase_Type_I"/>
    <property type="match status" value="1"/>
</dbReference>
<keyword evidence="7" id="KW-0460">Magnesium</keyword>
<dbReference type="EC" id="2.5.1.10" evidence="3"/>
<dbReference type="OrthoDB" id="9805316at2"/>
<dbReference type="EMBL" id="LYVF01000013">
    <property type="protein sequence ID" value="OAT86519.1"/>
    <property type="molecule type" value="Genomic_DNA"/>
</dbReference>
<keyword evidence="8" id="KW-0414">Isoprene biosynthesis</keyword>
<evidence type="ECO:0000313" key="13">
    <source>
        <dbReference type="EMBL" id="OAT86519.1"/>
    </source>
</evidence>
<dbReference type="GO" id="GO:0046872">
    <property type="term" value="F:metal ion binding"/>
    <property type="evidence" value="ECO:0007669"/>
    <property type="project" value="UniProtKB-KW"/>
</dbReference>
<dbReference type="SUPFAM" id="SSF48576">
    <property type="entry name" value="Terpenoid synthases"/>
    <property type="match status" value="1"/>
</dbReference>
<evidence type="ECO:0000256" key="2">
    <source>
        <dbReference type="ARBA" id="ARBA00006706"/>
    </source>
</evidence>
<dbReference type="RefSeq" id="WP_066666246.1">
    <property type="nucleotide sequence ID" value="NZ_LYVF01000013.1"/>
</dbReference>
<evidence type="ECO:0000256" key="7">
    <source>
        <dbReference type="ARBA" id="ARBA00022842"/>
    </source>
</evidence>
<dbReference type="PANTHER" id="PTHR43281">
    <property type="entry name" value="FARNESYL DIPHOSPHATE SYNTHASE"/>
    <property type="match status" value="1"/>
</dbReference>
<accession>A0A1B7LIW6</accession>
<keyword evidence="6" id="KW-0479">Metal-binding</keyword>
<dbReference type="STRING" id="1838280.A6M21_03670"/>
<dbReference type="PANTHER" id="PTHR43281:SF1">
    <property type="entry name" value="FARNESYL DIPHOSPHATE SYNTHASE"/>
    <property type="match status" value="1"/>
</dbReference>
<evidence type="ECO:0000256" key="10">
    <source>
        <dbReference type="ARBA" id="ARBA00032873"/>
    </source>
</evidence>
<dbReference type="SFLD" id="SFLDG01017">
    <property type="entry name" value="Polyprenyl_Transferase_Like"/>
    <property type="match status" value="1"/>
</dbReference>
<dbReference type="Gene3D" id="1.10.600.10">
    <property type="entry name" value="Farnesyl Diphosphate Synthase"/>
    <property type="match status" value="1"/>
</dbReference>
<dbReference type="GO" id="GO:0016114">
    <property type="term" value="P:terpenoid biosynthetic process"/>
    <property type="evidence" value="ECO:0007669"/>
    <property type="project" value="UniProtKB-ARBA"/>
</dbReference>
<dbReference type="PROSITE" id="PS00444">
    <property type="entry name" value="POLYPRENYL_SYNTHASE_2"/>
    <property type="match status" value="1"/>
</dbReference>
<dbReference type="Proteomes" id="UP000078532">
    <property type="component" value="Unassembled WGS sequence"/>
</dbReference>
<reference evidence="13 14" key="1">
    <citation type="submission" date="2016-04" db="EMBL/GenBank/DDBJ databases">
        <authorList>
            <person name="Evans L.H."/>
            <person name="Alamgir A."/>
            <person name="Owens N."/>
            <person name="Weber N.D."/>
            <person name="Virtaneva K."/>
            <person name="Barbian K."/>
            <person name="Babar A."/>
            <person name="Rosenke K."/>
        </authorList>
    </citation>
    <scope>NUCLEOTIDE SEQUENCE [LARGE SCALE GENOMIC DNA]</scope>
    <source>
        <strain evidence="13 14">LMa1</strain>
    </source>
</reference>
<protein>
    <recommendedName>
        <fullName evidence="4">Farnesyl diphosphate synthase</fullName>
        <ecNumber evidence="3">2.5.1.10</ecNumber>
    </recommendedName>
    <alternativeName>
        <fullName evidence="10">(2E,6E)-farnesyl diphosphate synthase</fullName>
    </alternativeName>
    <alternativeName>
        <fullName evidence="9">Geranyltranstransferase</fullName>
    </alternativeName>
</protein>
<evidence type="ECO:0000256" key="9">
    <source>
        <dbReference type="ARBA" id="ARBA00032380"/>
    </source>
</evidence>
<evidence type="ECO:0000256" key="8">
    <source>
        <dbReference type="ARBA" id="ARBA00023229"/>
    </source>
</evidence>
<sequence length="294" mass="31137">MDFLTELKNRAALVDRALAQYMPPADAYPPLIHRAMRYSLFAGGKRLRPVLALAAAEAAGRNPEPVMPAACALELIHTYSLVHDDLPAMDNDDLRRGKPTNHRVFGEAAAILAGDALLTLAFGWLAGCAGSLPAERVARVIAEVAEAAGSAGLIGGQAVDTLSSSAEMDEKTLEYIHRHKTGALFRAAVRTGAILSGADEARLASLTAYAENLGLAFQITDDILDESGDPARMGKTAGSDQKNKKATYPALFGLERAAEKARRAADASVAALENFGAEAAFLRQLAQFVTGRDH</sequence>
<gene>
    <name evidence="13" type="ORF">A6M21_03670</name>
</gene>
<dbReference type="InterPro" id="IPR008949">
    <property type="entry name" value="Isoprenoid_synthase_dom_sf"/>
</dbReference>
<name>A0A1B7LIW6_9FIRM</name>
<comment type="similarity">
    <text evidence="2 12">Belongs to the FPP/GGPP synthase family.</text>
</comment>
<organism evidence="13 14">
    <name type="scientific">Desulfotomaculum copahuensis</name>
    <dbReference type="NCBI Taxonomy" id="1838280"/>
    <lineage>
        <taxon>Bacteria</taxon>
        <taxon>Bacillati</taxon>
        <taxon>Bacillota</taxon>
        <taxon>Clostridia</taxon>
        <taxon>Eubacteriales</taxon>
        <taxon>Desulfotomaculaceae</taxon>
        <taxon>Desulfotomaculum</taxon>
    </lineage>
</organism>
<comment type="caution">
    <text evidence="13">The sequence shown here is derived from an EMBL/GenBank/DDBJ whole genome shotgun (WGS) entry which is preliminary data.</text>
</comment>
<evidence type="ECO:0000256" key="4">
    <source>
        <dbReference type="ARBA" id="ARBA00015100"/>
    </source>
</evidence>
<evidence type="ECO:0000256" key="3">
    <source>
        <dbReference type="ARBA" id="ARBA00012439"/>
    </source>
</evidence>
<comment type="catalytic activity">
    <reaction evidence="11">
        <text>isopentenyl diphosphate + (2E)-geranyl diphosphate = (2E,6E)-farnesyl diphosphate + diphosphate</text>
        <dbReference type="Rhea" id="RHEA:19361"/>
        <dbReference type="ChEBI" id="CHEBI:33019"/>
        <dbReference type="ChEBI" id="CHEBI:58057"/>
        <dbReference type="ChEBI" id="CHEBI:128769"/>
        <dbReference type="ChEBI" id="CHEBI:175763"/>
        <dbReference type="EC" id="2.5.1.10"/>
    </reaction>
</comment>
<keyword evidence="14" id="KW-1185">Reference proteome</keyword>
<dbReference type="InterPro" id="IPR033749">
    <property type="entry name" value="Polyprenyl_synt_CS"/>
</dbReference>